<dbReference type="PANTHER" id="PTHR30543">
    <property type="entry name" value="CHROMATE REDUCTASE"/>
    <property type="match status" value="1"/>
</dbReference>
<reference evidence="2 3" key="1">
    <citation type="submission" date="2020-08" db="EMBL/GenBank/DDBJ databases">
        <title>Sequencing the genomes of 1000 actinobacteria strains.</title>
        <authorList>
            <person name="Klenk H.-P."/>
        </authorList>
    </citation>
    <scope>NUCLEOTIDE SEQUENCE [LARGE SCALE GENOMIC DNA]</scope>
    <source>
        <strain evidence="2 3">DSM 44598</strain>
    </source>
</reference>
<dbReference type="PANTHER" id="PTHR30543:SF21">
    <property type="entry name" value="NAD(P)H-DEPENDENT FMN REDUCTASE LOT6"/>
    <property type="match status" value="1"/>
</dbReference>
<comment type="caution">
    <text evidence="2">The sequence shown here is derived from an EMBL/GenBank/DDBJ whole genome shotgun (WGS) entry which is preliminary data.</text>
</comment>
<dbReference type="InterPro" id="IPR050712">
    <property type="entry name" value="NAD(P)H-dep_reductase"/>
</dbReference>
<evidence type="ECO:0000259" key="1">
    <source>
        <dbReference type="Pfam" id="PF03358"/>
    </source>
</evidence>
<protein>
    <submittedName>
        <fullName evidence="2">NAD(P)H-dependent FMN reductase</fullName>
    </submittedName>
</protein>
<dbReference type="Gene3D" id="3.40.50.360">
    <property type="match status" value="1"/>
</dbReference>
<dbReference type="GO" id="GO:0016491">
    <property type="term" value="F:oxidoreductase activity"/>
    <property type="evidence" value="ECO:0007669"/>
    <property type="project" value="InterPro"/>
</dbReference>
<keyword evidence="3" id="KW-1185">Reference proteome</keyword>
<dbReference type="InterPro" id="IPR029039">
    <property type="entry name" value="Flavoprotein-like_sf"/>
</dbReference>
<feature type="domain" description="NADPH-dependent FMN reductase-like" evidence="1">
    <location>
        <begin position="7"/>
        <end position="141"/>
    </location>
</feature>
<evidence type="ECO:0000313" key="2">
    <source>
        <dbReference type="EMBL" id="MBB5491779.1"/>
    </source>
</evidence>
<organism evidence="2 3">
    <name type="scientific">Nocardiopsis metallicus</name>
    <dbReference type="NCBI Taxonomy" id="179819"/>
    <lineage>
        <taxon>Bacteria</taxon>
        <taxon>Bacillati</taxon>
        <taxon>Actinomycetota</taxon>
        <taxon>Actinomycetes</taxon>
        <taxon>Streptosporangiales</taxon>
        <taxon>Nocardiopsidaceae</taxon>
        <taxon>Nocardiopsis</taxon>
    </lineage>
</organism>
<evidence type="ECO:0000313" key="3">
    <source>
        <dbReference type="Proteomes" id="UP000579647"/>
    </source>
</evidence>
<name>A0A840W4C4_9ACTN</name>
<dbReference type="GO" id="GO:0010181">
    <property type="term" value="F:FMN binding"/>
    <property type="evidence" value="ECO:0007669"/>
    <property type="project" value="TreeGrafter"/>
</dbReference>
<dbReference type="GO" id="GO:0005829">
    <property type="term" value="C:cytosol"/>
    <property type="evidence" value="ECO:0007669"/>
    <property type="project" value="TreeGrafter"/>
</dbReference>
<dbReference type="AlphaFoldDB" id="A0A840W4C4"/>
<dbReference type="Proteomes" id="UP000579647">
    <property type="component" value="Unassembled WGS sequence"/>
</dbReference>
<proteinExistence type="predicted"/>
<gene>
    <name evidence="2" type="ORF">HNR07_002916</name>
</gene>
<accession>A0A840W4C4</accession>
<dbReference type="InterPro" id="IPR005025">
    <property type="entry name" value="FMN_Rdtase-like_dom"/>
</dbReference>
<sequence>MQQENLRITVVLGGNLNGRTGPVVSNWFLDRAASREGVTLDVLDVAGLDLGDGHGTSSDSFPSRIAAADGFVVVTPEYNHGYPGPLKSAIDTARKEWFAKPVAFVSYGGMSGGLRAVEQLRAVFAELHVTSVRTSVSLHNAQRMFGPEGAPVAELRGAEDAVEEMLDQLVWWALSLREARTRRPFPG</sequence>
<dbReference type="EMBL" id="JACHDO010000001">
    <property type="protein sequence ID" value="MBB5491779.1"/>
    <property type="molecule type" value="Genomic_DNA"/>
</dbReference>
<dbReference type="RefSeq" id="WP_184365397.1">
    <property type="nucleotide sequence ID" value="NZ_BAAAKM010000021.1"/>
</dbReference>
<dbReference type="SUPFAM" id="SSF52218">
    <property type="entry name" value="Flavoproteins"/>
    <property type="match status" value="1"/>
</dbReference>
<dbReference type="Pfam" id="PF03358">
    <property type="entry name" value="FMN_red"/>
    <property type="match status" value="1"/>
</dbReference>